<dbReference type="AlphaFoldDB" id="A0A9Q3BSY7"/>
<feature type="region of interest" description="Disordered" evidence="1">
    <location>
        <begin position="84"/>
        <end position="109"/>
    </location>
</feature>
<comment type="caution">
    <text evidence="4">The sequence shown here is derived from an EMBL/GenBank/DDBJ whole genome shotgun (WGS) entry which is preliminary data.</text>
</comment>
<evidence type="ECO:0000313" key="5">
    <source>
        <dbReference type="Proteomes" id="UP000765509"/>
    </source>
</evidence>
<evidence type="ECO:0000256" key="1">
    <source>
        <dbReference type="SAM" id="MobiDB-lite"/>
    </source>
</evidence>
<dbReference type="PANTHER" id="PTHR33339:SF1">
    <property type="entry name" value="LYSM DOMAIN-CONTAINING PROTEIN"/>
    <property type="match status" value="1"/>
</dbReference>
<reference evidence="4" key="1">
    <citation type="submission" date="2021-03" db="EMBL/GenBank/DDBJ databases">
        <title>Draft genome sequence of rust myrtle Austropuccinia psidii MF-1, a brazilian biotype.</title>
        <authorList>
            <person name="Quecine M.C."/>
            <person name="Pachon D.M.R."/>
            <person name="Bonatelli M.L."/>
            <person name="Correr F.H."/>
            <person name="Franceschini L.M."/>
            <person name="Leite T.F."/>
            <person name="Margarido G.R.A."/>
            <person name="Almeida C.A."/>
            <person name="Ferrarezi J.A."/>
            <person name="Labate C.A."/>
        </authorList>
    </citation>
    <scope>NUCLEOTIDE SEQUENCE</scope>
    <source>
        <strain evidence="4">MF-1</strain>
    </source>
</reference>
<sequence length="511" mass="56764">MYQCHKIGFSLTKSYLVSSLICILSFDLLQFSYLASSIYLPLRLPNPSSPTLLTNETFSATSNLNSASPPKLHEATSVTATSTASIEISESSGPPSSTSSSHRIGKTQKDTDSSFLYDCMSKPLSPDLWMELELNDFLKNYPNGENINLLLAYNVNLTNFDCGIEKLCYADQLCHPVRGKEWYILVAAQEWNTFMNSIYQAIGWAMTMMQGIAPSLVFDFYPDCSDTWAIIKAGATFATALAKVIPTEGLLTNPKWWYQLVQGQFGLSAGISNLMDDVIMKNPINQHDKWTSFSYVLSQNQDLAQMAVANLSQSIITSGISTEKGIYGVVKNGRFLLRHSTTNGKALGRFDNFAGHSEKELRVSVQLHLLAAIWKQQNYFITRGSDPCTDKGPNGAWASEKALSYCGPDEIMMNIVQAKGKHTINHVHNGELVLKKYNFTAEFLTKSAWECQKRTGRIAFDVWNATDPTQFDDQCSFNLPVCDLTRPDIRAYRDSGSGTAEACRVIGHLPI</sequence>
<proteinExistence type="predicted"/>
<evidence type="ECO:0000259" key="3">
    <source>
        <dbReference type="Pfam" id="PF25278"/>
    </source>
</evidence>
<keyword evidence="2" id="KW-1133">Transmembrane helix</keyword>
<name>A0A9Q3BSY7_9BASI</name>
<protein>
    <recommendedName>
        <fullName evidence="3">DUF7872 domain-containing protein</fullName>
    </recommendedName>
</protein>
<accession>A0A9Q3BSY7</accession>
<gene>
    <name evidence="4" type="ORF">O181_010016</name>
</gene>
<evidence type="ECO:0000313" key="4">
    <source>
        <dbReference type="EMBL" id="MBW0470301.1"/>
    </source>
</evidence>
<keyword evidence="2" id="KW-0812">Transmembrane</keyword>
<keyword evidence="5" id="KW-1185">Reference proteome</keyword>
<dbReference type="EMBL" id="AVOT02002421">
    <property type="protein sequence ID" value="MBW0470301.1"/>
    <property type="molecule type" value="Genomic_DNA"/>
</dbReference>
<feature type="compositionally biased region" description="Low complexity" evidence="1">
    <location>
        <begin position="84"/>
        <end position="101"/>
    </location>
</feature>
<dbReference type="Pfam" id="PF25278">
    <property type="entry name" value="DUF7872"/>
    <property type="match status" value="1"/>
</dbReference>
<feature type="transmembrane region" description="Helical" evidence="2">
    <location>
        <begin position="15"/>
        <end position="40"/>
    </location>
</feature>
<dbReference type="Proteomes" id="UP000765509">
    <property type="component" value="Unassembled WGS sequence"/>
</dbReference>
<dbReference type="InterPro" id="IPR057194">
    <property type="entry name" value="DUF7872"/>
</dbReference>
<organism evidence="4 5">
    <name type="scientific">Austropuccinia psidii MF-1</name>
    <dbReference type="NCBI Taxonomy" id="1389203"/>
    <lineage>
        <taxon>Eukaryota</taxon>
        <taxon>Fungi</taxon>
        <taxon>Dikarya</taxon>
        <taxon>Basidiomycota</taxon>
        <taxon>Pucciniomycotina</taxon>
        <taxon>Pucciniomycetes</taxon>
        <taxon>Pucciniales</taxon>
        <taxon>Sphaerophragmiaceae</taxon>
        <taxon>Austropuccinia</taxon>
    </lineage>
</organism>
<dbReference type="OrthoDB" id="2501761at2759"/>
<dbReference type="PANTHER" id="PTHR33339">
    <property type="entry name" value="LYSM DOMAIN-CONTAINING PROTEIN"/>
    <property type="match status" value="1"/>
</dbReference>
<feature type="domain" description="DUF7872" evidence="3">
    <location>
        <begin position="283"/>
        <end position="511"/>
    </location>
</feature>
<evidence type="ECO:0000256" key="2">
    <source>
        <dbReference type="SAM" id="Phobius"/>
    </source>
</evidence>
<keyword evidence="2" id="KW-0472">Membrane</keyword>